<dbReference type="Gene3D" id="2.130.10.10">
    <property type="entry name" value="YVTN repeat-like/Quinoprotein amine dehydrogenase"/>
    <property type="match status" value="2"/>
</dbReference>
<dbReference type="AlphaFoldDB" id="A0A9P7D603"/>
<dbReference type="InterPro" id="IPR001680">
    <property type="entry name" value="WD40_rpt"/>
</dbReference>
<sequence length="526" mass="58024">MLDSLEAPRCEIFSDATNIRESLHFHASQLPTPTTPLDDGKPKRRITQSDETPTKKPKLMVSESSNDAIDADVEMDDVVVKRRGCRRTVFRTLGLLSNGYPAEPRRVLLPSRNILQSFVSSHTSDVFKCHSRTVDSFVTPPYACAYSNEAKRGGVPLLAVATEQGSIHILDTTKRTEWDCEPARVTLEPHDNGIFDVKWNADDTLLATASGDKSTRISSVETQQLLSILDGHISTVKCVAWDPAHRNLLTTGGRDGMLCLYDLRVNNLSDEDEIAARNAVITITAAHGQDKVSGGRHKIRPLPRGITNILYPDDRPHGLVSSGSFDGILHYWDLRLPSDKSSKRSPKKASYKPLFSSTMDPTTFHGARCRGITSMSQGSGPSAGLLFALGADSRLYIYSYPTLTPLRTEAHPNLQTNSFYVRLATSPCGRWLASGSTNRAGSLFLFDISNSGRVAPSYSKGAGEPISPTVRFRGQSGEIGAVDWARDMVASCADDGTVRIWRPDLEVYQNCMSNLEEQKWDWFWST</sequence>
<evidence type="ECO:0000256" key="3">
    <source>
        <dbReference type="ARBA" id="ARBA00038344"/>
    </source>
</evidence>
<dbReference type="GO" id="GO:0043161">
    <property type="term" value="P:proteasome-mediated ubiquitin-dependent protein catabolic process"/>
    <property type="evidence" value="ECO:0007669"/>
    <property type="project" value="TreeGrafter"/>
</dbReference>
<feature type="region of interest" description="Disordered" evidence="5">
    <location>
        <begin position="25"/>
        <end position="63"/>
    </location>
</feature>
<dbReference type="SMART" id="SM00320">
    <property type="entry name" value="WD40"/>
    <property type="match status" value="5"/>
</dbReference>
<evidence type="ECO:0000259" key="6">
    <source>
        <dbReference type="Pfam" id="PF12894"/>
    </source>
</evidence>
<gene>
    <name evidence="7" type="ORF">EV702DRAFT_1081820</name>
</gene>
<protein>
    <submittedName>
        <fullName evidence="7">WD40-repeat-containing domain protein</fullName>
    </submittedName>
</protein>
<dbReference type="InterPro" id="IPR036322">
    <property type="entry name" value="WD40_repeat_dom_sf"/>
</dbReference>
<keyword evidence="2" id="KW-0833">Ubl conjugation pathway</keyword>
<feature type="repeat" description="WD" evidence="4">
    <location>
        <begin position="229"/>
        <end position="271"/>
    </location>
</feature>
<dbReference type="SUPFAM" id="SSF50978">
    <property type="entry name" value="WD40 repeat-like"/>
    <property type="match status" value="1"/>
</dbReference>
<evidence type="ECO:0000256" key="4">
    <source>
        <dbReference type="PROSITE-ProRule" id="PRU00221"/>
    </source>
</evidence>
<evidence type="ECO:0000256" key="1">
    <source>
        <dbReference type="ARBA" id="ARBA00004906"/>
    </source>
</evidence>
<comment type="pathway">
    <text evidence="1">Protein modification; protein ubiquitination.</text>
</comment>
<reference evidence="7" key="1">
    <citation type="journal article" date="2020" name="New Phytol.">
        <title>Comparative genomics reveals dynamic genome evolution in host specialist ectomycorrhizal fungi.</title>
        <authorList>
            <person name="Lofgren L.A."/>
            <person name="Nguyen N.H."/>
            <person name="Vilgalys R."/>
            <person name="Ruytinx J."/>
            <person name="Liao H.L."/>
            <person name="Branco S."/>
            <person name="Kuo A."/>
            <person name="LaButti K."/>
            <person name="Lipzen A."/>
            <person name="Andreopoulos W."/>
            <person name="Pangilinan J."/>
            <person name="Riley R."/>
            <person name="Hundley H."/>
            <person name="Na H."/>
            <person name="Barry K."/>
            <person name="Grigoriev I.V."/>
            <person name="Stajich J.E."/>
            <person name="Kennedy P.G."/>
        </authorList>
    </citation>
    <scope>NUCLEOTIDE SEQUENCE</scope>
    <source>
        <strain evidence="7">DOB743</strain>
    </source>
</reference>
<dbReference type="InterPro" id="IPR015943">
    <property type="entry name" value="WD40/YVTN_repeat-like_dom_sf"/>
</dbReference>
<name>A0A9P7D603_9AGAM</name>
<accession>A0A9P7D603</accession>
<dbReference type="PROSITE" id="PS50294">
    <property type="entry name" value="WD_REPEATS_REGION"/>
    <property type="match status" value="1"/>
</dbReference>
<dbReference type="Proteomes" id="UP000714275">
    <property type="component" value="Unassembled WGS sequence"/>
</dbReference>
<dbReference type="InterPro" id="IPR024977">
    <property type="entry name" value="Apc4-like_WD40_dom"/>
</dbReference>
<keyword evidence="8" id="KW-1185">Reference proteome</keyword>
<dbReference type="PANTHER" id="PTHR22852">
    <property type="entry name" value="LETHAL 2 DENTICLELESS PROTEIN RETINOIC ACID-REGULATED NUCLEAR MATRIX-ASSOCIATED PROTEIN"/>
    <property type="match status" value="1"/>
</dbReference>
<feature type="repeat" description="WD" evidence="4">
    <location>
        <begin position="472"/>
        <end position="501"/>
    </location>
</feature>
<evidence type="ECO:0000313" key="8">
    <source>
        <dbReference type="Proteomes" id="UP000714275"/>
    </source>
</evidence>
<dbReference type="PROSITE" id="PS50082">
    <property type="entry name" value="WD_REPEATS_2"/>
    <property type="match status" value="3"/>
</dbReference>
<dbReference type="OrthoDB" id="2096344at2759"/>
<dbReference type="Pfam" id="PF12894">
    <property type="entry name" value="ANAPC4_WD40"/>
    <property type="match status" value="1"/>
</dbReference>
<comment type="caution">
    <text evidence="7">The sequence shown here is derived from an EMBL/GenBank/DDBJ whole genome shotgun (WGS) entry which is preliminary data.</text>
</comment>
<feature type="domain" description="Anaphase-promoting complex subunit 4-like WD40" evidence="6">
    <location>
        <begin position="157"/>
        <end position="242"/>
    </location>
</feature>
<comment type="similarity">
    <text evidence="3">Belongs to the WD repeat cdt2 family.</text>
</comment>
<dbReference type="EMBL" id="JABBWD010000009">
    <property type="protein sequence ID" value="KAG1780272.1"/>
    <property type="molecule type" value="Genomic_DNA"/>
</dbReference>
<dbReference type="InterPro" id="IPR051865">
    <property type="entry name" value="WD-repeat_CDT2_adapter"/>
</dbReference>
<keyword evidence="4" id="KW-0853">WD repeat</keyword>
<evidence type="ECO:0000256" key="2">
    <source>
        <dbReference type="ARBA" id="ARBA00022786"/>
    </source>
</evidence>
<evidence type="ECO:0000313" key="7">
    <source>
        <dbReference type="EMBL" id="KAG1780272.1"/>
    </source>
</evidence>
<dbReference type="PANTHER" id="PTHR22852:SF0">
    <property type="entry name" value="DENTICLELESS PROTEIN HOMOLOG"/>
    <property type="match status" value="1"/>
</dbReference>
<proteinExistence type="inferred from homology"/>
<dbReference type="GO" id="GO:0030674">
    <property type="term" value="F:protein-macromolecule adaptor activity"/>
    <property type="evidence" value="ECO:0007669"/>
    <property type="project" value="TreeGrafter"/>
</dbReference>
<feature type="repeat" description="WD" evidence="4">
    <location>
        <begin position="187"/>
        <end position="228"/>
    </location>
</feature>
<dbReference type="Pfam" id="PF00400">
    <property type="entry name" value="WD40"/>
    <property type="match status" value="1"/>
</dbReference>
<dbReference type="GO" id="GO:0005634">
    <property type="term" value="C:nucleus"/>
    <property type="evidence" value="ECO:0007669"/>
    <property type="project" value="TreeGrafter"/>
</dbReference>
<organism evidence="7 8">
    <name type="scientific">Suillus placidus</name>
    <dbReference type="NCBI Taxonomy" id="48579"/>
    <lineage>
        <taxon>Eukaryota</taxon>
        <taxon>Fungi</taxon>
        <taxon>Dikarya</taxon>
        <taxon>Basidiomycota</taxon>
        <taxon>Agaricomycotina</taxon>
        <taxon>Agaricomycetes</taxon>
        <taxon>Agaricomycetidae</taxon>
        <taxon>Boletales</taxon>
        <taxon>Suillineae</taxon>
        <taxon>Suillaceae</taxon>
        <taxon>Suillus</taxon>
    </lineage>
</organism>
<evidence type="ECO:0000256" key="5">
    <source>
        <dbReference type="SAM" id="MobiDB-lite"/>
    </source>
</evidence>